<feature type="region of interest" description="Disordered" evidence="8">
    <location>
        <begin position="593"/>
        <end position="634"/>
    </location>
</feature>
<evidence type="ECO:0000256" key="5">
    <source>
        <dbReference type="ARBA" id="ARBA00022833"/>
    </source>
</evidence>
<dbReference type="Gene3D" id="3.30.1600.10">
    <property type="entry name" value="SIR2/SIRT2 'Small Domain"/>
    <property type="match status" value="1"/>
</dbReference>
<evidence type="ECO:0000256" key="2">
    <source>
        <dbReference type="ARBA" id="ARBA00006924"/>
    </source>
</evidence>
<feature type="binding site" evidence="7">
    <location>
        <position position="346"/>
    </location>
    <ligand>
        <name>Zn(2+)</name>
        <dbReference type="ChEBI" id="CHEBI:29105"/>
    </ligand>
</feature>
<dbReference type="PANTHER" id="PTHR11085">
    <property type="entry name" value="NAD-DEPENDENT PROTEIN DEACYLASE SIRTUIN-5, MITOCHONDRIAL-RELATED"/>
    <property type="match status" value="1"/>
</dbReference>
<dbReference type="GO" id="GO:0046872">
    <property type="term" value="F:metal ion binding"/>
    <property type="evidence" value="ECO:0007669"/>
    <property type="project" value="UniProtKB-KW"/>
</dbReference>
<evidence type="ECO:0000259" key="9">
    <source>
        <dbReference type="PROSITE" id="PS50305"/>
    </source>
</evidence>
<dbReference type="PANTHER" id="PTHR11085:SF9">
    <property type="entry name" value="NAD-DEPENDENT PROTEIN DEACETYLASE SIRTUIN-1"/>
    <property type="match status" value="1"/>
</dbReference>
<feature type="binding site" evidence="7">
    <location>
        <position position="343"/>
    </location>
    <ligand>
        <name>Zn(2+)</name>
        <dbReference type="ChEBI" id="CHEBI:29105"/>
    </ligand>
</feature>
<evidence type="ECO:0000313" key="11">
    <source>
        <dbReference type="Proteomes" id="UP001139887"/>
    </source>
</evidence>
<comment type="cofactor">
    <cofactor evidence="1">
        <name>Zn(2+)</name>
        <dbReference type="ChEBI" id="CHEBI:29105"/>
    </cofactor>
</comment>
<evidence type="ECO:0000256" key="3">
    <source>
        <dbReference type="ARBA" id="ARBA00022679"/>
    </source>
</evidence>
<feature type="region of interest" description="Disordered" evidence="8">
    <location>
        <begin position="1"/>
        <end position="31"/>
    </location>
</feature>
<evidence type="ECO:0000313" key="10">
    <source>
        <dbReference type="EMBL" id="KAJ2851006.1"/>
    </source>
</evidence>
<proteinExistence type="inferred from homology"/>
<dbReference type="EMBL" id="JANBUW010000019">
    <property type="protein sequence ID" value="KAJ2851006.1"/>
    <property type="molecule type" value="Genomic_DNA"/>
</dbReference>
<feature type="compositionally biased region" description="Polar residues" evidence="8">
    <location>
        <begin position="85"/>
        <end position="95"/>
    </location>
</feature>
<dbReference type="Gene3D" id="3.40.50.1220">
    <property type="entry name" value="TPP-binding domain"/>
    <property type="match status" value="1"/>
</dbReference>
<dbReference type="InterPro" id="IPR026590">
    <property type="entry name" value="Ssirtuin_cat_dom"/>
</dbReference>
<feature type="active site" description="Proton acceptor" evidence="7">
    <location>
        <position position="335"/>
    </location>
</feature>
<keyword evidence="6" id="KW-0520">NAD</keyword>
<dbReference type="InterPro" id="IPR050134">
    <property type="entry name" value="NAD-dep_sirtuin_deacylases"/>
</dbReference>
<evidence type="ECO:0000256" key="8">
    <source>
        <dbReference type="SAM" id="MobiDB-lite"/>
    </source>
</evidence>
<name>A0A9W8M0T9_9FUNG</name>
<keyword evidence="11" id="KW-1185">Reference proteome</keyword>
<dbReference type="Proteomes" id="UP001139887">
    <property type="component" value="Unassembled WGS sequence"/>
</dbReference>
<dbReference type="InterPro" id="IPR029035">
    <property type="entry name" value="DHS-like_NAD/FAD-binding_dom"/>
</dbReference>
<comment type="caution">
    <text evidence="10">The sequence shown here is derived from an EMBL/GenBank/DDBJ whole genome shotgun (WGS) entry which is preliminary data.</text>
</comment>
<dbReference type="InterPro" id="IPR003000">
    <property type="entry name" value="Sirtuin"/>
</dbReference>
<feature type="binding site" evidence="7">
    <location>
        <position position="367"/>
    </location>
    <ligand>
        <name>Zn(2+)</name>
        <dbReference type="ChEBI" id="CHEBI:29105"/>
    </ligand>
</feature>
<comment type="similarity">
    <text evidence="2">Belongs to the sirtuin family. Class I subfamily.</text>
</comment>
<dbReference type="GO" id="GO:0005634">
    <property type="term" value="C:nucleus"/>
    <property type="evidence" value="ECO:0007669"/>
    <property type="project" value="TreeGrafter"/>
</dbReference>
<feature type="binding site" evidence="7">
    <location>
        <position position="370"/>
    </location>
    <ligand>
        <name>Zn(2+)</name>
        <dbReference type="ChEBI" id="CHEBI:29105"/>
    </ligand>
</feature>
<evidence type="ECO:0000256" key="7">
    <source>
        <dbReference type="PROSITE-ProRule" id="PRU00236"/>
    </source>
</evidence>
<gene>
    <name evidence="10" type="primary">SIR2</name>
    <name evidence="10" type="ORF">IWW36_001433</name>
</gene>
<dbReference type="PROSITE" id="PS50305">
    <property type="entry name" value="SIRTUIN"/>
    <property type="match status" value="1"/>
</dbReference>
<feature type="region of interest" description="Disordered" evidence="8">
    <location>
        <begin position="70"/>
        <end position="116"/>
    </location>
</feature>
<dbReference type="AlphaFoldDB" id="A0A9W8M0T9"/>
<dbReference type="Pfam" id="PF02146">
    <property type="entry name" value="SIR2"/>
    <property type="match status" value="1"/>
</dbReference>
<organism evidence="10 11">
    <name type="scientific">Coemansia brasiliensis</name>
    <dbReference type="NCBI Taxonomy" id="2650707"/>
    <lineage>
        <taxon>Eukaryota</taxon>
        <taxon>Fungi</taxon>
        <taxon>Fungi incertae sedis</taxon>
        <taxon>Zoopagomycota</taxon>
        <taxon>Kickxellomycotina</taxon>
        <taxon>Kickxellomycetes</taxon>
        <taxon>Kickxellales</taxon>
        <taxon>Kickxellaceae</taxon>
        <taxon>Coemansia</taxon>
    </lineage>
</organism>
<evidence type="ECO:0000256" key="4">
    <source>
        <dbReference type="ARBA" id="ARBA00022723"/>
    </source>
</evidence>
<feature type="compositionally biased region" description="Acidic residues" evidence="8">
    <location>
        <begin position="595"/>
        <end position="617"/>
    </location>
</feature>
<keyword evidence="5 7" id="KW-0862">Zinc</keyword>
<reference evidence="10" key="1">
    <citation type="submission" date="2022-07" db="EMBL/GenBank/DDBJ databases">
        <title>Phylogenomic reconstructions and comparative analyses of Kickxellomycotina fungi.</title>
        <authorList>
            <person name="Reynolds N.K."/>
            <person name="Stajich J.E."/>
            <person name="Barry K."/>
            <person name="Grigoriev I.V."/>
            <person name="Crous P."/>
            <person name="Smith M.E."/>
        </authorList>
    </citation>
    <scope>NUCLEOTIDE SEQUENCE</scope>
    <source>
        <strain evidence="10">NRRL 1566</strain>
    </source>
</reference>
<sequence>MTENASTTAAEKGRTFVKSEGLEEGRQNSVSVNSTLYAATAEFTTTSSTSLNSIKRRGIEAANQDSSIIDTFDAPKSSKRHRCESTNLPTAISENSSEDEEYKAENDSNKTDDEDINIDGSYAPSPLANIEAVQYTRFTNEEMELIKAEARSLGMIEFLQEYVVRRGVSVRSLLEGFGAPLILDSSIHDLQLLPLLKRQLVYFYRDRPKLAHINTIDDVVDLIKNSRRILVLTGAGVSVSCGIPDFRSPEGIYTRLNEEFGLDDPQQMFDIDYFRETPEMFYSFAKELYPYNFKPAPSHAFVKLLEDKGKLLRNYTQNIDTLEHVQGIQNVLNCHGSFATATCIKCGFKCDGKELETAIMNKQIAYCPQCKDQPKDVAGPPRLQGMGSDTAMLLGSHINDASHSDDDDDEDYGAIKGIMKPDITFFGEKLPDQFDEALLLDREQVDLLLVMGSSLKVAPVSDIMSHLPHTVPQIVINKTPILHFKFDVQLLGDADDIVAYLAKRCGWELQHERIPGGSTASVEFESSEPNLLDYQPEPVTVEIRKPSSEDGDGETIQKTLEVPASWHLFPSAVVTTRDLLVSNGESKLRLAVFSSDEDDDAELSDGLDSDEEDEESGGSDSSELLAQDISKASV</sequence>
<protein>
    <submittedName>
        <fullName evidence="10">NAD-dependent histone deacetylase sir2</fullName>
    </submittedName>
</protein>
<keyword evidence="3" id="KW-0808">Transferase</keyword>
<dbReference type="GO" id="GO:0070403">
    <property type="term" value="F:NAD+ binding"/>
    <property type="evidence" value="ECO:0007669"/>
    <property type="project" value="InterPro"/>
</dbReference>
<keyword evidence="4 7" id="KW-0479">Metal-binding</keyword>
<accession>A0A9W8M0T9</accession>
<feature type="domain" description="Deacetylase sirtuin-type" evidence="9">
    <location>
        <begin position="209"/>
        <end position="508"/>
    </location>
</feature>
<evidence type="ECO:0000256" key="6">
    <source>
        <dbReference type="ARBA" id="ARBA00023027"/>
    </source>
</evidence>
<dbReference type="SUPFAM" id="SSF52467">
    <property type="entry name" value="DHS-like NAD/FAD-binding domain"/>
    <property type="match status" value="1"/>
</dbReference>
<dbReference type="InterPro" id="IPR026591">
    <property type="entry name" value="Sirtuin_cat_small_dom_sf"/>
</dbReference>
<evidence type="ECO:0000256" key="1">
    <source>
        <dbReference type="ARBA" id="ARBA00001947"/>
    </source>
</evidence>
<dbReference type="OrthoDB" id="420264at2759"/>
<dbReference type="GO" id="GO:0046970">
    <property type="term" value="F:histone H4K16 deacetylase activity, NAD-dependent"/>
    <property type="evidence" value="ECO:0007669"/>
    <property type="project" value="TreeGrafter"/>
</dbReference>